<name>A0A077ZX92_STYLE</name>
<dbReference type="Pfam" id="PF00664">
    <property type="entry name" value="ABC_membrane"/>
    <property type="match status" value="2"/>
</dbReference>
<feature type="domain" description="ABC transporter" evidence="11">
    <location>
        <begin position="1031"/>
        <end position="1265"/>
    </location>
</feature>
<evidence type="ECO:0000256" key="1">
    <source>
        <dbReference type="ARBA" id="ARBA00004141"/>
    </source>
</evidence>
<dbReference type="InterPro" id="IPR003439">
    <property type="entry name" value="ABC_transporter-like_ATP-bd"/>
</dbReference>
<dbReference type="PROSITE" id="PS00211">
    <property type="entry name" value="ABC_TRANSPORTER_1"/>
    <property type="match status" value="1"/>
</dbReference>
<feature type="transmembrane region" description="Helical" evidence="10">
    <location>
        <begin position="136"/>
        <end position="161"/>
    </location>
</feature>
<dbReference type="PANTHER" id="PTHR24223:SF456">
    <property type="entry name" value="MULTIDRUG RESISTANCE-ASSOCIATED PROTEIN LETHAL(2)03659"/>
    <property type="match status" value="1"/>
</dbReference>
<accession>A0A077ZX92</accession>
<evidence type="ECO:0000256" key="4">
    <source>
        <dbReference type="ARBA" id="ARBA00022692"/>
    </source>
</evidence>
<feature type="domain" description="ABC transmembrane type-1" evidence="12">
    <location>
        <begin position="712"/>
        <end position="992"/>
    </location>
</feature>
<dbReference type="Pfam" id="PF00005">
    <property type="entry name" value="ABC_tran"/>
    <property type="match status" value="2"/>
</dbReference>
<evidence type="ECO:0000259" key="11">
    <source>
        <dbReference type="PROSITE" id="PS50893"/>
    </source>
</evidence>
<feature type="transmembrane region" description="Helical" evidence="10">
    <location>
        <begin position="348"/>
        <end position="372"/>
    </location>
</feature>
<feature type="transmembrane region" description="Helical" evidence="10">
    <location>
        <begin position="852"/>
        <end position="868"/>
    </location>
</feature>
<dbReference type="SUPFAM" id="SSF52540">
    <property type="entry name" value="P-loop containing nucleoside triphosphate hydrolases"/>
    <property type="match status" value="2"/>
</dbReference>
<evidence type="ECO:0000256" key="5">
    <source>
        <dbReference type="ARBA" id="ARBA00022737"/>
    </source>
</evidence>
<dbReference type="Gene3D" id="3.40.50.300">
    <property type="entry name" value="P-loop containing nucleotide triphosphate hydrolases"/>
    <property type="match status" value="2"/>
</dbReference>
<dbReference type="InterPro" id="IPR017871">
    <property type="entry name" value="ABC_transporter-like_CS"/>
</dbReference>
<keyword evidence="6" id="KW-0547">Nucleotide-binding</keyword>
<dbReference type="CDD" id="cd03250">
    <property type="entry name" value="ABCC_MRP_domain1"/>
    <property type="match status" value="1"/>
</dbReference>
<dbReference type="PANTHER" id="PTHR24223">
    <property type="entry name" value="ATP-BINDING CASSETTE SUB-FAMILY C"/>
    <property type="match status" value="1"/>
</dbReference>
<dbReference type="InterPro" id="IPR027417">
    <property type="entry name" value="P-loop_NTPase"/>
</dbReference>
<evidence type="ECO:0000313" key="14">
    <source>
        <dbReference type="Proteomes" id="UP000039865"/>
    </source>
</evidence>
<dbReference type="InterPro" id="IPR050173">
    <property type="entry name" value="ABC_transporter_C-like"/>
</dbReference>
<proteinExistence type="inferred from homology"/>
<dbReference type="InterPro" id="IPR011527">
    <property type="entry name" value="ABC1_TM_dom"/>
</dbReference>
<dbReference type="InterPro" id="IPR003593">
    <property type="entry name" value="AAA+_ATPase"/>
</dbReference>
<dbReference type="Gene3D" id="1.20.1560.10">
    <property type="entry name" value="ABC transporter type 1, transmembrane domain"/>
    <property type="match status" value="2"/>
</dbReference>
<protein>
    <submittedName>
        <fullName evidence="13">Multidrug resistance-associated protein 4</fullName>
    </submittedName>
</protein>
<feature type="domain" description="ABC transporter" evidence="11">
    <location>
        <begin position="415"/>
        <end position="646"/>
    </location>
</feature>
<dbReference type="FunFam" id="3.40.50.300:FF:000610">
    <property type="entry name" value="Multidrug resistance-associated ABC transporter"/>
    <property type="match status" value="1"/>
</dbReference>
<reference evidence="13 14" key="1">
    <citation type="submission" date="2014-06" db="EMBL/GenBank/DDBJ databases">
        <authorList>
            <person name="Swart Estienne"/>
        </authorList>
    </citation>
    <scope>NUCLEOTIDE SEQUENCE [LARGE SCALE GENOMIC DNA]</scope>
    <source>
        <strain evidence="13 14">130c</strain>
    </source>
</reference>
<dbReference type="PROSITE" id="PS50893">
    <property type="entry name" value="ABC_TRANSPORTER_2"/>
    <property type="match status" value="2"/>
</dbReference>
<evidence type="ECO:0000256" key="6">
    <source>
        <dbReference type="ARBA" id="ARBA00022741"/>
    </source>
</evidence>
<dbReference type="FunFam" id="3.40.50.300:FF:000973">
    <property type="entry name" value="Multidrug resistance-associated protein 4"/>
    <property type="match status" value="1"/>
</dbReference>
<feature type="transmembrane region" description="Helical" evidence="10">
    <location>
        <begin position="211"/>
        <end position="233"/>
    </location>
</feature>
<feature type="transmembrane region" description="Helical" evidence="10">
    <location>
        <begin position="825"/>
        <end position="846"/>
    </location>
</feature>
<dbReference type="SMART" id="SM00382">
    <property type="entry name" value="AAA"/>
    <property type="match status" value="2"/>
</dbReference>
<dbReference type="InterPro" id="IPR036640">
    <property type="entry name" value="ABC1_TM_sf"/>
</dbReference>
<evidence type="ECO:0000256" key="9">
    <source>
        <dbReference type="ARBA" id="ARBA00023136"/>
    </source>
</evidence>
<feature type="domain" description="ABC transmembrane type-1" evidence="12">
    <location>
        <begin position="100"/>
        <end position="343"/>
    </location>
</feature>
<gene>
    <name evidence="13" type="primary">Contig2361.g2549</name>
    <name evidence="13" type="ORF">STYLEM_3180</name>
</gene>
<dbReference type="OrthoDB" id="6500128at2759"/>
<evidence type="ECO:0000259" key="12">
    <source>
        <dbReference type="PROSITE" id="PS50929"/>
    </source>
</evidence>
<sequence>MKRFLEEVDDSSKLFSNLYTDSNVLGKMFFSFAKPLLNQILRNERFDDNQLLAISGEYSVKNSETEQFIQIYTENREVKLRDPLNSLLFTVFKLYRKNVLLCLFTSMVAEMLAIYCCYISGYLIEFMQTIGAPTQYEISMLIVFTLIFLGQIFLRNLHYFFNTMLSLKMKKLFLSIMYNKLSHLSLDSMGEISDGKLIALLQSYIFILEKIMVLTFYCFVAPFGLIVSCAFIAIKGGLIYALVVQFLYIVLFWIQYLINLIIGKVISKESVQNDYRIGLIYQMLCGLRTIKCFAMENFFLERILNLRKTQVRYQRVQTALSSIGWALLNNSGYFISLAVLLIGWRANYYLNISFSFSTLTILAYLSSAILSLSLGGMTGIQQFIYVCRRISQILELTEQKSLRLLPESRFEKCYLKMTNCSFCWSFKTPKSEDEAAPKIAIQNVNFSLKSGEIMVVIGYVGSGKTTLLRSILNETKLIKGDMEIKGRIAYVEQEPFIFPGTVKENILFGKDYDKEKFDNVIRLCELETDFKQMGKQENTMMGDSGCNVSGGQKARISLARALYEDADIYLLDNPISALDSQISQKIVENVIKGYLKNKCVVLVTFQPKIVPNIDKLLVLDQGHQIRVGTPEEIYAEYGYLSDIVTNEASEINTDIQCAPEEADEYEICLTEKGDDDSVKVGKETIITQKEETRAVTGSVLYSAYMIFSKYSWGPIGLLLYLIFSAIPPLLLILSIYYLGFWASFPYYYYYDFYANRFMMSVGFAVLFTIIRNVYSYYLILSGSNNLHSIMCERVLRGTISFFDHNPVGKVVTRFAKDQFLVDQKLNFFVLVFSEAIFAALGSLLYAVIITPYAAIPVFFLTFVSLYIFRKCSGALAILQSYESNARDPLQQNILTMLGGIITCRAYDNTKYFKNSFDKQLTKSVNASFSYVSIIRWQGLRVQLVGGSFTLTVAWLAVLLKEQVNSSLLSVLMVFVMDIAAYILVAILFYSEFLYCMPSVERMLQLTEIKQEDALVLPSDKNLGQWPSQGQIKYNSVTMKYREELEPAVNEVSFEIEPGMKVGVVGRTGAGKSSILQTLFRLNDLHEGSIEIDGVNIKEVGLHTLRQSIGYIPQQAFLFSGTVSENLDPFDQKSDEEMISVLKKCQLWDYVQSLDQDLEHYIWDPNLTFSQGGKQLMCLARELLKDCKIIVMDEATASIDYYTDQLIQKTLREYCKSQTMITIAHRISTVIDADKILVMEKGKVAEYDHPFKLMTQKDTDTEITSEGNFAKMVKAYGEEEQRWLFNVAKNHYFKVSDVAFDTQTEGSQLT</sequence>
<keyword evidence="9 10" id="KW-0472">Membrane</keyword>
<dbReference type="GO" id="GO:0016887">
    <property type="term" value="F:ATP hydrolysis activity"/>
    <property type="evidence" value="ECO:0007669"/>
    <property type="project" value="InterPro"/>
</dbReference>
<dbReference type="GO" id="GO:0140359">
    <property type="term" value="F:ABC-type transporter activity"/>
    <property type="evidence" value="ECO:0007669"/>
    <property type="project" value="InterPro"/>
</dbReference>
<evidence type="ECO:0000256" key="8">
    <source>
        <dbReference type="ARBA" id="ARBA00022989"/>
    </source>
</evidence>
<comment type="subcellular location">
    <subcellularLocation>
        <location evidence="1">Membrane</location>
        <topology evidence="1">Multi-pass membrane protein</topology>
    </subcellularLocation>
</comment>
<evidence type="ECO:0000256" key="7">
    <source>
        <dbReference type="ARBA" id="ARBA00022840"/>
    </source>
</evidence>
<dbReference type="InParanoid" id="A0A077ZX92"/>
<dbReference type="CDD" id="cd18580">
    <property type="entry name" value="ABC_6TM_ABCC_D2"/>
    <property type="match status" value="1"/>
</dbReference>
<dbReference type="GO" id="GO:0005524">
    <property type="term" value="F:ATP binding"/>
    <property type="evidence" value="ECO:0007669"/>
    <property type="project" value="UniProtKB-KW"/>
</dbReference>
<comment type="similarity">
    <text evidence="2">Belongs to the ABC transporter superfamily. ABCC family. Conjugate transporter (TC 3.A.1.208) subfamily.</text>
</comment>
<evidence type="ECO:0000256" key="2">
    <source>
        <dbReference type="ARBA" id="ARBA00009726"/>
    </source>
</evidence>
<dbReference type="SUPFAM" id="SSF90123">
    <property type="entry name" value="ABC transporter transmembrane region"/>
    <property type="match status" value="2"/>
</dbReference>
<feature type="transmembrane region" description="Helical" evidence="10">
    <location>
        <begin position="971"/>
        <end position="994"/>
    </location>
</feature>
<evidence type="ECO:0000256" key="10">
    <source>
        <dbReference type="SAM" id="Phobius"/>
    </source>
</evidence>
<dbReference type="CDD" id="cd03244">
    <property type="entry name" value="ABCC_MRP_domain2"/>
    <property type="match status" value="1"/>
</dbReference>
<feature type="transmembrane region" description="Helical" evidence="10">
    <location>
        <begin position="239"/>
        <end position="262"/>
    </location>
</feature>
<evidence type="ECO:0000313" key="13">
    <source>
        <dbReference type="EMBL" id="CDW74186.1"/>
    </source>
</evidence>
<feature type="transmembrane region" description="Helical" evidence="10">
    <location>
        <begin position="715"/>
        <end position="737"/>
    </location>
</feature>
<dbReference type="Proteomes" id="UP000039865">
    <property type="component" value="Unassembled WGS sequence"/>
</dbReference>
<dbReference type="InterPro" id="IPR044726">
    <property type="entry name" value="ABCC_6TM_D2"/>
</dbReference>
<keyword evidence="3" id="KW-0813">Transport</keyword>
<dbReference type="FunCoup" id="A0A077ZX92">
    <property type="interactions" value="5"/>
</dbReference>
<dbReference type="PROSITE" id="PS50929">
    <property type="entry name" value="ABC_TM1F"/>
    <property type="match status" value="2"/>
</dbReference>
<keyword evidence="8 10" id="KW-1133">Transmembrane helix</keyword>
<keyword evidence="14" id="KW-1185">Reference proteome</keyword>
<feature type="transmembrane region" description="Helical" evidence="10">
    <location>
        <begin position="99"/>
        <end position="124"/>
    </location>
</feature>
<organism evidence="13 14">
    <name type="scientific">Stylonychia lemnae</name>
    <name type="common">Ciliate</name>
    <dbReference type="NCBI Taxonomy" id="5949"/>
    <lineage>
        <taxon>Eukaryota</taxon>
        <taxon>Sar</taxon>
        <taxon>Alveolata</taxon>
        <taxon>Ciliophora</taxon>
        <taxon>Intramacronucleata</taxon>
        <taxon>Spirotrichea</taxon>
        <taxon>Stichotrichia</taxon>
        <taxon>Sporadotrichida</taxon>
        <taxon>Oxytrichidae</taxon>
        <taxon>Stylonychinae</taxon>
        <taxon>Stylonychia</taxon>
    </lineage>
</organism>
<keyword evidence="5" id="KW-0677">Repeat</keyword>
<dbReference type="EMBL" id="CCKQ01003077">
    <property type="protein sequence ID" value="CDW74186.1"/>
    <property type="molecule type" value="Genomic_DNA"/>
</dbReference>
<dbReference type="OMA" id="ITHNGPV"/>
<feature type="transmembrane region" description="Helical" evidence="10">
    <location>
        <begin position="322"/>
        <end position="342"/>
    </location>
</feature>
<evidence type="ECO:0000256" key="3">
    <source>
        <dbReference type="ARBA" id="ARBA00022448"/>
    </source>
</evidence>
<keyword evidence="4 10" id="KW-0812">Transmembrane</keyword>
<feature type="transmembrane region" description="Helical" evidence="10">
    <location>
        <begin position="757"/>
        <end position="780"/>
    </location>
</feature>
<dbReference type="GO" id="GO:0016020">
    <property type="term" value="C:membrane"/>
    <property type="evidence" value="ECO:0007669"/>
    <property type="project" value="UniProtKB-SubCell"/>
</dbReference>
<keyword evidence="7" id="KW-0067">ATP-binding</keyword>